<feature type="active site" description="Proton donor" evidence="5">
    <location>
        <position position="75"/>
    </location>
</feature>
<keyword evidence="3" id="KW-0256">Endoplasmic reticulum</keyword>
<dbReference type="EC" id="3.2.1.-" evidence="7"/>
<feature type="active site" description="Proton donor" evidence="5">
    <location>
        <position position="307"/>
    </location>
</feature>
<dbReference type="STRING" id="329046.A0A1Y2CI64"/>
<dbReference type="AlphaFoldDB" id="A0A1Y2CI64"/>
<feature type="binding site" evidence="6">
    <location>
        <position position="413"/>
    </location>
    <ligand>
        <name>Ca(2+)</name>
        <dbReference type="ChEBI" id="CHEBI:29108"/>
    </ligand>
</feature>
<comment type="cofactor">
    <cofactor evidence="6">
        <name>Ca(2+)</name>
        <dbReference type="ChEBI" id="CHEBI:29108"/>
    </cofactor>
</comment>
<evidence type="ECO:0000256" key="2">
    <source>
        <dbReference type="ARBA" id="ARBA00007658"/>
    </source>
</evidence>
<dbReference type="InterPro" id="IPR036026">
    <property type="entry name" value="Seven-hairpin_glycosidases"/>
</dbReference>
<comment type="similarity">
    <text evidence="2 7">Belongs to the glycosyl hydrolase 47 family.</text>
</comment>
<evidence type="ECO:0000313" key="8">
    <source>
        <dbReference type="EMBL" id="ORY46738.1"/>
    </source>
</evidence>
<evidence type="ECO:0000313" key="9">
    <source>
        <dbReference type="Proteomes" id="UP000193642"/>
    </source>
</evidence>
<feature type="active site" evidence="5">
    <location>
        <position position="213"/>
    </location>
</feature>
<dbReference type="Gene3D" id="1.50.10.10">
    <property type="match status" value="1"/>
</dbReference>
<evidence type="ECO:0000256" key="6">
    <source>
        <dbReference type="PIRSR" id="PIRSR601382-2"/>
    </source>
</evidence>
<evidence type="ECO:0000256" key="5">
    <source>
        <dbReference type="PIRSR" id="PIRSR601382-1"/>
    </source>
</evidence>
<dbReference type="GO" id="GO:0005509">
    <property type="term" value="F:calcium ion binding"/>
    <property type="evidence" value="ECO:0007669"/>
    <property type="project" value="InterPro"/>
</dbReference>
<keyword evidence="7 8" id="KW-0378">Hydrolase</keyword>
<keyword evidence="6" id="KW-0479">Metal-binding</keyword>
<dbReference type="GO" id="GO:0044322">
    <property type="term" value="C:endoplasmic reticulum quality control compartment"/>
    <property type="evidence" value="ECO:0007669"/>
    <property type="project" value="GOC"/>
</dbReference>
<comment type="caution">
    <text evidence="8">The sequence shown here is derived from an EMBL/GenBank/DDBJ whole genome shotgun (WGS) entry which is preliminary data.</text>
</comment>
<keyword evidence="6" id="KW-0106">Calcium</keyword>
<keyword evidence="4" id="KW-0325">Glycoprotein</keyword>
<dbReference type="OrthoDB" id="8118055at2759"/>
<dbReference type="GO" id="GO:0016020">
    <property type="term" value="C:membrane"/>
    <property type="evidence" value="ECO:0007669"/>
    <property type="project" value="InterPro"/>
</dbReference>
<dbReference type="GO" id="GO:0005975">
    <property type="term" value="P:carbohydrate metabolic process"/>
    <property type="evidence" value="ECO:0007669"/>
    <property type="project" value="InterPro"/>
</dbReference>
<dbReference type="SUPFAM" id="SSF48225">
    <property type="entry name" value="Seven-hairpin glycosidases"/>
    <property type="match status" value="1"/>
</dbReference>
<evidence type="ECO:0000256" key="4">
    <source>
        <dbReference type="ARBA" id="ARBA00023180"/>
    </source>
</evidence>
<evidence type="ECO:0000256" key="3">
    <source>
        <dbReference type="ARBA" id="ARBA00022824"/>
    </source>
</evidence>
<reference evidence="8 9" key="1">
    <citation type="submission" date="2016-07" db="EMBL/GenBank/DDBJ databases">
        <title>Pervasive Adenine N6-methylation of Active Genes in Fungi.</title>
        <authorList>
            <consortium name="DOE Joint Genome Institute"/>
            <person name="Mondo S.J."/>
            <person name="Dannebaum R.O."/>
            <person name="Kuo R.C."/>
            <person name="Labutti K."/>
            <person name="Haridas S."/>
            <person name="Kuo A."/>
            <person name="Salamov A."/>
            <person name="Ahrendt S.R."/>
            <person name="Lipzen A."/>
            <person name="Sullivan W."/>
            <person name="Andreopoulos W.B."/>
            <person name="Clum A."/>
            <person name="Lindquist E."/>
            <person name="Daum C."/>
            <person name="Ramamoorthy G.K."/>
            <person name="Gryganskyi A."/>
            <person name="Culley D."/>
            <person name="Magnuson J.K."/>
            <person name="James T.Y."/>
            <person name="O'Malley M.A."/>
            <person name="Stajich J.E."/>
            <person name="Spatafora J.W."/>
            <person name="Visel A."/>
            <person name="Grigoriev I.V."/>
        </authorList>
    </citation>
    <scope>NUCLEOTIDE SEQUENCE [LARGE SCALE GENOMIC DNA]</scope>
    <source>
        <strain evidence="8 9">JEL800</strain>
    </source>
</reference>
<dbReference type="InterPro" id="IPR001382">
    <property type="entry name" value="Glyco_hydro_47"/>
</dbReference>
<dbReference type="Pfam" id="PF01532">
    <property type="entry name" value="Glyco_hydro_47"/>
    <property type="match status" value="1"/>
</dbReference>
<keyword evidence="9" id="KW-1185">Reference proteome</keyword>
<dbReference type="PANTHER" id="PTHR45679">
    <property type="entry name" value="ER DEGRADATION-ENHANCING ALPHA-MANNOSIDASE-LIKE PROTEIN 2"/>
    <property type="match status" value="1"/>
</dbReference>
<dbReference type="InterPro" id="IPR044674">
    <property type="entry name" value="EDEM1/2/3"/>
</dbReference>
<protein>
    <recommendedName>
        <fullName evidence="7">alpha-1,2-Mannosidase</fullName>
        <ecNumber evidence="7">3.2.1.-</ecNumber>
    </recommendedName>
</protein>
<sequence>MFYHGLSSYMELAFPKDELMPITGSGFDTIGNFSLTLIDALDTVMIMGNKQLFKALYPLISNIDFNINVNVSVFETNIRVIGGLLASHIIASTDPDIRETYDFSLLDKAEEMGKKLLPAFDTPTGIPYGTVNLLDGVNEGESLDVCTACAGTFSLEFTWLSLLTEDPVYEQVARKAVRELWKRRSSIDLFGNHINVATGQWVYKECTIGGLVDSFYEYLLKSSIAFSDEVEYQELFWKAYRAVKVYMKKGDWHVDVIMDNGIVSHPYFYSLGAFWPGVKILAGDVAEGMAELNAMSEIFRLVKFLPEALSLEEPARIVEGREPYPLRPEFVESLWVAYRATKNPTLLEAAYEIVDRLNNITRTKYGFANVRNVKTLELEDKMESFFLAETLKYLYLLFTPDNEYNVGNYVFNSKSI</sequence>
<dbReference type="Proteomes" id="UP000193642">
    <property type="component" value="Unassembled WGS sequence"/>
</dbReference>
<name>A0A1Y2CI64_9FUNG</name>
<dbReference type="GO" id="GO:1904380">
    <property type="term" value="P:endoplasmic reticulum mannose trimming"/>
    <property type="evidence" value="ECO:0007669"/>
    <property type="project" value="InterPro"/>
</dbReference>
<comment type="subcellular location">
    <subcellularLocation>
        <location evidence="1">Endoplasmic reticulum</location>
    </subcellularLocation>
</comment>
<feature type="active site" evidence="5">
    <location>
        <position position="329"/>
    </location>
</feature>
<dbReference type="EMBL" id="MCGO01000015">
    <property type="protein sequence ID" value="ORY46738.1"/>
    <property type="molecule type" value="Genomic_DNA"/>
</dbReference>
<dbReference type="GO" id="GO:0036503">
    <property type="term" value="P:ERAD pathway"/>
    <property type="evidence" value="ECO:0007669"/>
    <property type="project" value="UniProtKB-ARBA"/>
</dbReference>
<dbReference type="PRINTS" id="PR00747">
    <property type="entry name" value="GLYHDRLASE47"/>
</dbReference>
<keyword evidence="7" id="KW-0326">Glycosidase</keyword>
<dbReference type="GO" id="GO:0004571">
    <property type="term" value="F:mannosyl-oligosaccharide 1,2-alpha-mannosidase activity"/>
    <property type="evidence" value="ECO:0007669"/>
    <property type="project" value="InterPro"/>
</dbReference>
<evidence type="ECO:0000256" key="1">
    <source>
        <dbReference type="ARBA" id="ARBA00004240"/>
    </source>
</evidence>
<accession>A0A1Y2CI64</accession>
<gene>
    <name evidence="8" type="ORF">BCR33DRAFT_658548</name>
</gene>
<evidence type="ECO:0000256" key="7">
    <source>
        <dbReference type="RuleBase" id="RU361193"/>
    </source>
</evidence>
<dbReference type="InterPro" id="IPR012341">
    <property type="entry name" value="6hp_glycosidase-like_sf"/>
</dbReference>
<proteinExistence type="inferred from homology"/>
<organism evidence="8 9">
    <name type="scientific">Rhizoclosmatium globosum</name>
    <dbReference type="NCBI Taxonomy" id="329046"/>
    <lineage>
        <taxon>Eukaryota</taxon>
        <taxon>Fungi</taxon>
        <taxon>Fungi incertae sedis</taxon>
        <taxon>Chytridiomycota</taxon>
        <taxon>Chytridiomycota incertae sedis</taxon>
        <taxon>Chytridiomycetes</taxon>
        <taxon>Chytridiales</taxon>
        <taxon>Chytriomycetaceae</taxon>
        <taxon>Rhizoclosmatium</taxon>
    </lineage>
</organism>